<sequence>MKTTREELAVQVDVAQWSWLRAHLERGGLIVVNRGLDLVEVGVSIASDDTAVVGDWIQTGLLAKPSAEQISAWDANEEISFSTLIISPYVLIQEQKP</sequence>
<comment type="caution">
    <text evidence="1">The sequence shown here is derived from an EMBL/GenBank/DDBJ whole genome shotgun (WGS) entry which is preliminary data.</text>
</comment>
<evidence type="ECO:0000313" key="2">
    <source>
        <dbReference type="Proteomes" id="UP000031433"/>
    </source>
</evidence>
<proteinExistence type="predicted"/>
<gene>
    <name evidence="1" type="ORF">SE37_15105</name>
</gene>
<accession>A0A0C1TWS2</accession>
<reference evidence="1 2" key="1">
    <citation type="submission" date="2015-01" db="EMBL/GenBank/DDBJ databases">
        <title>Genome sequence of the anaerobic bacterium Geobacter soli GSS01, a dissimilatory Fe(III) reducer from soil.</title>
        <authorList>
            <person name="Yang G."/>
            <person name="Zhou S."/>
        </authorList>
    </citation>
    <scope>NUCLEOTIDE SEQUENCE [LARGE SCALE GENOMIC DNA]</scope>
    <source>
        <strain evidence="1 2">GSS01</strain>
    </source>
</reference>
<dbReference type="EMBL" id="JXBL01000001">
    <property type="protein sequence ID" value="KIE43858.1"/>
    <property type="molecule type" value="Genomic_DNA"/>
</dbReference>
<evidence type="ECO:0008006" key="3">
    <source>
        <dbReference type="Google" id="ProtNLM"/>
    </source>
</evidence>
<dbReference type="RefSeq" id="WP_039647711.1">
    <property type="nucleotide sequence ID" value="NZ_JXBL01000001.1"/>
</dbReference>
<dbReference type="Proteomes" id="UP000031433">
    <property type="component" value="Unassembled WGS sequence"/>
</dbReference>
<dbReference type="InterPro" id="IPR018741">
    <property type="entry name" value="DUF2288"/>
</dbReference>
<protein>
    <recommendedName>
        <fullName evidence="3">DUF2288 domain-containing protein</fullName>
    </recommendedName>
</protein>
<name>A0A0C1TWS2_9BACT</name>
<organism evidence="1 2">
    <name type="scientific">Geobacter soli</name>
    <dbReference type="NCBI Taxonomy" id="1510391"/>
    <lineage>
        <taxon>Bacteria</taxon>
        <taxon>Pseudomonadati</taxon>
        <taxon>Thermodesulfobacteriota</taxon>
        <taxon>Desulfuromonadia</taxon>
        <taxon>Geobacterales</taxon>
        <taxon>Geobacteraceae</taxon>
        <taxon>Geobacter</taxon>
    </lineage>
</organism>
<dbReference type="AlphaFoldDB" id="A0A0C1TWS2"/>
<evidence type="ECO:0000313" key="1">
    <source>
        <dbReference type="EMBL" id="KIE43858.1"/>
    </source>
</evidence>
<dbReference type="Pfam" id="PF10052">
    <property type="entry name" value="DUF2288"/>
    <property type="match status" value="1"/>
</dbReference>
<keyword evidence="2" id="KW-1185">Reference proteome</keyword>